<feature type="region of interest" description="Disordered" evidence="2">
    <location>
        <begin position="722"/>
        <end position="856"/>
    </location>
</feature>
<dbReference type="AlphaFoldDB" id="A0A9P6HTP6"/>
<evidence type="ECO:0000313" key="4">
    <source>
        <dbReference type="EMBL" id="KAF9870908.1"/>
    </source>
</evidence>
<reference evidence="4" key="1">
    <citation type="submission" date="2020-03" db="EMBL/GenBank/DDBJ databases">
        <authorList>
            <person name="He L."/>
        </authorList>
    </citation>
    <scope>NUCLEOTIDE SEQUENCE</scope>
    <source>
        <strain evidence="4">CkLH20</strain>
    </source>
</reference>
<evidence type="ECO:0000256" key="1">
    <source>
        <dbReference type="SAM" id="Coils"/>
    </source>
</evidence>
<keyword evidence="5" id="KW-1185">Reference proteome</keyword>
<organism evidence="4 5">
    <name type="scientific">Colletotrichum karsti</name>
    <dbReference type="NCBI Taxonomy" id="1095194"/>
    <lineage>
        <taxon>Eukaryota</taxon>
        <taxon>Fungi</taxon>
        <taxon>Dikarya</taxon>
        <taxon>Ascomycota</taxon>
        <taxon>Pezizomycotina</taxon>
        <taxon>Sordariomycetes</taxon>
        <taxon>Hypocreomycetidae</taxon>
        <taxon>Glomerellales</taxon>
        <taxon>Glomerellaceae</taxon>
        <taxon>Colletotrichum</taxon>
        <taxon>Colletotrichum boninense species complex</taxon>
    </lineage>
</organism>
<feature type="transmembrane region" description="Helical" evidence="3">
    <location>
        <begin position="39"/>
        <end position="61"/>
    </location>
</feature>
<feature type="compositionally biased region" description="Polar residues" evidence="2">
    <location>
        <begin position="722"/>
        <end position="740"/>
    </location>
</feature>
<feature type="transmembrane region" description="Helical" evidence="3">
    <location>
        <begin position="6"/>
        <end position="32"/>
    </location>
</feature>
<feature type="compositionally biased region" description="Basic and acidic residues" evidence="2">
    <location>
        <begin position="498"/>
        <end position="515"/>
    </location>
</feature>
<keyword evidence="1" id="KW-0175">Coiled coil</keyword>
<reference evidence="4" key="2">
    <citation type="submission" date="2020-11" db="EMBL/GenBank/DDBJ databases">
        <title>Whole genome sequencing of Colletotrichum sp.</title>
        <authorList>
            <person name="Li H."/>
        </authorList>
    </citation>
    <scope>NUCLEOTIDE SEQUENCE</scope>
    <source>
        <strain evidence="4">CkLH20</strain>
    </source>
</reference>
<evidence type="ECO:0000256" key="2">
    <source>
        <dbReference type="SAM" id="MobiDB-lite"/>
    </source>
</evidence>
<proteinExistence type="predicted"/>
<keyword evidence="3" id="KW-0812">Transmembrane</keyword>
<gene>
    <name evidence="4" type="ORF">CkaCkLH20_11580</name>
</gene>
<evidence type="ECO:0000313" key="5">
    <source>
        <dbReference type="Proteomes" id="UP000781932"/>
    </source>
</evidence>
<dbReference type="RefSeq" id="XP_038740369.1">
    <property type="nucleotide sequence ID" value="XM_038894294.1"/>
</dbReference>
<dbReference type="Proteomes" id="UP000781932">
    <property type="component" value="Unassembled WGS sequence"/>
</dbReference>
<dbReference type="OrthoDB" id="10685106at2759"/>
<protein>
    <submittedName>
        <fullName evidence="4">Uncharacterized protein</fullName>
    </submittedName>
</protein>
<name>A0A9P6HTP6_9PEZI</name>
<feature type="region of interest" description="Disordered" evidence="2">
    <location>
        <begin position="498"/>
        <end position="528"/>
    </location>
</feature>
<comment type="caution">
    <text evidence="4">The sequence shown here is derived from an EMBL/GenBank/DDBJ whole genome shotgun (WGS) entry which is preliminary data.</text>
</comment>
<feature type="coiled-coil region" evidence="1">
    <location>
        <begin position="212"/>
        <end position="349"/>
    </location>
</feature>
<accession>A0A9P6HTP6</accession>
<sequence>MEDNGFAYVFRGGCILVLIMMVWHGGNAIVGFLPPVGDYFHHITTIVLVLHAIPLLPWLYLQIVDPVIADSAPWLALSPQDALRIEERTGRYASFFLLPYPKFLFSTFMRAFQSVAKFLYDVAFDFEETILNHSVVYPHTVALRNYIRSKLGQAALPANRQRLRYADSSTSTTLTQAEIQRACMKPRVVCEDNLLLLRNAENERSLVLRTQENDHEEERRGMRQQITTLQNAVQGYSQWDYSLMYRQERRLHNETREQLERARIAYEALQEESNMNHETVEEEERENDRLTRELEAARAATNNNGTHIQSLEQEIRRLSLLVDNQRVEIESNQQELAQHVANQIRLQEEDIIIPDHIRVVLEEKFAAAIEENKQQIHTEYSQRFEAELQEHKTKLEHDYPGDRLQSFAEETANIENEKKRLQAECEDERQRIEVERQAIQRARDTIERDRQSITQEKERVESECRHQLQLIAQERETIRSDRDRIETELQNERQLIEQEKQRVQSDRAQLDRDSQTQRQTMTQDEERMVQERSQIQSEFEKLQDERLRLQQDQEHVREQTNETPQTKRDADAVTDYKRRIAELEEEVDQYEKLLHEEKSKDKSALQEHQRLKEDFVRMKAENEILKARLSTNVANPSESPNGVMDFSVAPAAPTQTESTEDIPAALTTPMDVSDMSNAPADVDNSEDDPVFQEMLQDVEAEDDMMKREEKAKEMLKNYSFSITSNGTEGTKNPFTSTPSNGEVEENVLKNRKVLQPRSLKIRKGNMYGTTNHETGEGSSQAPNNESTRPRTARKEPVATGQVAAKRPRPTTARKEPYTLPPLHTVSEEDEDEDGEGEEDQETEIEYEEEDALSEAE</sequence>
<feature type="compositionally biased region" description="Basic residues" evidence="2">
    <location>
        <begin position="749"/>
        <end position="763"/>
    </location>
</feature>
<dbReference type="EMBL" id="JAATWM020000049">
    <property type="protein sequence ID" value="KAF9870908.1"/>
    <property type="molecule type" value="Genomic_DNA"/>
</dbReference>
<keyword evidence="3" id="KW-0472">Membrane</keyword>
<dbReference type="GeneID" id="62167368"/>
<feature type="compositionally biased region" description="Acidic residues" evidence="2">
    <location>
        <begin position="827"/>
        <end position="856"/>
    </location>
</feature>
<evidence type="ECO:0000256" key="3">
    <source>
        <dbReference type="SAM" id="Phobius"/>
    </source>
</evidence>
<feature type="compositionally biased region" description="Polar residues" evidence="2">
    <location>
        <begin position="767"/>
        <end position="786"/>
    </location>
</feature>
<keyword evidence="3" id="KW-1133">Transmembrane helix</keyword>